<dbReference type="EMBL" id="BARW01024820">
    <property type="protein sequence ID" value="GAI96275.1"/>
    <property type="molecule type" value="Genomic_DNA"/>
</dbReference>
<dbReference type="AlphaFoldDB" id="X1U8T2"/>
<evidence type="ECO:0000259" key="1">
    <source>
        <dbReference type="PROSITE" id="PS51352"/>
    </source>
</evidence>
<dbReference type="PROSITE" id="PS00194">
    <property type="entry name" value="THIOREDOXIN_1"/>
    <property type="match status" value="1"/>
</dbReference>
<dbReference type="InterPro" id="IPR017937">
    <property type="entry name" value="Thioredoxin_CS"/>
</dbReference>
<feature type="domain" description="Thioredoxin" evidence="1">
    <location>
        <begin position="27"/>
        <end position="152"/>
    </location>
</feature>
<protein>
    <recommendedName>
        <fullName evidence="1">Thioredoxin domain-containing protein</fullName>
    </recommendedName>
</protein>
<dbReference type="PROSITE" id="PS51352">
    <property type="entry name" value="THIOREDOXIN_2"/>
    <property type="match status" value="1"/>
</dbReference>
<comment type="caution">
    <text evidence="2">The sequence shown here is derived from an EMBL/GenBank/DDBJ whole genome shotgun (WGS) entry which is preliminary data.</text>
</comment>
<gene>
    <name evidence="2" type="ORF">S12H4_40836</name>
</gene>
<dbReference type="Pfam" id="PF00085">
    <property type="entry name" value="Thioredoxin"/>
    <property type="match status" value="1"/>
</dbReference>
<dbReference type="InterPro" id="IPR036249">
    <property type="entry name" value="Thioredoxin-like_sf"/>
</dbReference>
<dbReference type="InterPro" id="IPR013766">
    <property type="entry name" value="Thioredoxin_domain"/>
</dbReference>
<dbReference type="SUPFAM" id="SSF52833">
    <property type="entry name" value="Thioredoxin-like"/>
    <property type="match status" value="1"/>
</dbReference>
<sequence length="152" mass="17439">MKVILILLLIGAFYGLYTKYFKAGDFPSAGIPSGRYTTKSLPSYMIDGSVNLEKKIVKGRTNIIDFYSEYCPPCKRMSPFLKTLDARREDIVVIKIDINRTGVEGIDWDSPVAKQFRLKSIPHFIVITPWGKFMCEGKEAYNYVVQQLRVER</sequence>
<feature type="non-terminal residue" evidence="2">
    <location>
        <position position="152"/>
    </location>
</feature>
<evidence type="ECO:0000313" key="2">
    <source>
        <dbReference type="EMBL" id="GAI96275.1"/>
    </source>
</evidence>
<dbReference type="CDD" id="cd02947">
    <property type="entry name" value="TRX_family"/>
    <property type="match status" value="1"/>
</dbReference>
<organism evidence="2">
    <name type="scientific">marine sediment metagenome</name>
    <dbReference type="NCBI Taxonomy" id="412755"/>
    <lineage>
        <taxon>unclassified sequences</taxon>
        <taxon>metagenomes</taxon>
        <taxon>ecological metagenomes</taxon>
    </lineage>
</organism>
<name>X1U8T2_9ZZZZ</name>
<proteinExistence type="predicted"/>
<reference evidence="2" key="1">
    <citation type="journal article" date="2014" name="Front. Microbiol.">
        <title>High frequency of phylogenetically diverse reductive dehalogenase-homologous genes in deep subseafloor sedimentary metagenomes.</title>
        <authorList>
            <person name="Kawai M."/>
            <person name="Futagami T."/>
            <person name="Toyoda A."/>
            <person name="Takaki Y."/>
            <person name="Nishi S."/>
            <person name="Hori S."/>
            <person name="Arai W."/>
            <person name="Tsubouchi T."/>
            <person name="Morono Y."/>
            <person name="Uchiyama I."/>
            <person name="Ito T."/>
            <person name="Fujiyama A."/>
            <person name="Inagaki F."/>
            <person name="Takami H."/>
        </authorList>
    </citation>
    <scope>NUCLEOTIDE SEQUENCE</scope>
    <source>
        <strain evidence="2">Expedition CK06-06</strain>
    </source>
</reference>
<dbReference type="Gene3D" id="3.40.30.10">
    <property type="entry name" value="Glutaredoxin"/>
    <property type="match status" value="1"/>
</dbReference>
<accession>X1U8T2</accession>